<dbReference type="RefSeq" id="WP_065283715.1">
    <property type="nucleotide sequence ID" value="NZ_CP016288.1"/>
</dbReference>
<accession>A0A1B1CKC4</accession>
<name>A0A1B1CKC4_RHILE</name>
<dbReference type="InterPro" id="IPR006035">
    <property type="entry name" value="Ureohydrolase"/>
</dbReference>
<dbReference type="PIRSF" id="PIRSF036979">
    <property type="entry name" value="Arginase"/>
    <property type="match status" value="1"/>
</dbReference>
<dbReference type="CDD" id="cd11593">
    <property type="entry name" value="Agmatinase-like_2"/>
    <property type="match status" value="1"/>
</dbReference>
<organism evidence="6 7">
    <name type="scientific">Rhizobium leguminosarum</name>
    <dbReference type="NCBI Taxonomy" id="384"/>
    <lineage>
        <taxon>Bacteria</taxon>
        <taxon>Pseudomonadati</taxon>
        <taxon>Pseudomonadota</taxon>
        <taxon>Alphaproteobacteria</taxon>
        <taxon>Hyphomicrobiales</taxon>
        <taxon>Rhizobiaceae</taxon>
        <taxon>Rhizobium/Agrobacterium group</taxon>
        <taxon>Rhizobium</taxon>
    </lineage>
</organism>
<feature type="binding site" evidence="4">
    <location>
        <position position="123"/>
    </location>
    <ligand>
        <name>Mn(2+)</name>
        <dbReference type="ChEBI" id="CHEBI:29035"/>
        <label>1</label>
    </ligand>
</feature>
<evidence type="ECO:0000256" key="1">
    <source>
        <dbReference type="ARBA" id="ARBA00009227"/>
    </source>
</evidence>
<dbReference type="GO" id="GO:0033389">
    <property type="term" value="P:putrescine biosynthetic process from arginine, via agmatine"/>
    <property type="evidence" value="ECO:0007669"/>
    <property type="project" value="TreeGrafter"/>
</dbReference>
<protein>
    <submittedName>
        <fullName evidence="6">Agmatinase</fullName>
    </submittedName>
</protein>
<feature type="binding site" evidence="4">
    <location>
        <position position="119"/>
    </location>
    <ligand>
        <name>Mn(2+)</name>
        <dbReference type="ChEBI" id="CHEBI:29035"/>
        <label>1</label>
    </ligand>
</feature>
<dbReference type="OrthoDB" id="9788689at2"/>
<dbReference type="EMBL" id="CP016288">
    <property type="protein sequence ID" value="ANP90220.1"/>
    <property type="molecule type" value="Genomic_DNA"/>
</dbReference>
<sequence>MTTTKTLGLIGLPYDANSSFMQGPGRGPEKIREALRSNHWNLTTENGMDLNACKWRDFGDMTFEGLSKKQVCEHIETRISETLKEVVALLSLGGDHSVSFPVIKAHSKRHAGLNVLHIDAHPDLYADFENNPYSHASPFARLLEERAIKRLVQVGIRTLNTPQKMQARKFGVEMIEMKDWRDDIELAFDGPLYISLDLDGLDPAFAPGVSHIEPGGFSTRQVIDIIAKVKGTVVGADVVELNPIRDPGPMTATVAAKLVKELFGRMA</sequence>
<evidence type="ECO:0000313" key="7">
    <source>
        <dbReference type="Proteomes" id="UP000092691"/>
    </source>
</evidence>
<feature type="binding site" evidence="4">
    <location>
        <position position="197"/>
    </location>
    <ligand>
        <name>Mn(2+)</name>
        <dbReference type="ChEBI" id="CHEBI:29035"/>
        <label>1</label>
    </ligand>
</feature>
<feature type="binding site" evidence="4">
    <location>
        <position position="96"/>
    </location>
    <ligand>
        <name>Mn(2+)</name>
        <dbReference type="ChEBI" id="CHEBI:29035"/>
        <label>1</label>
    </ligand>
</feature>
<evidence type="ECO:0000256" key="3">
    <source>
        <dbReference type="ARBA" id="ARBA00022801"/>
    </source>
</evidence>
<keyword evidence="4" id="KW-0464">Manganese</keyword>
<evidence type="ECO:0000256" key="2">
    <source>
        <dbReference type="ARBA" id="ARBA00022723"/>
    </source>
</evidence>
<evidence type="ECO:0000256" key="4">
    <source>
        <dbReference type="PIRSR" id="PIRSR036979-1"/>
    </source>
</evidence>
<dbReference type="PROSITE" id="PS51409">
    <property type="entry name" value="ARGINASE_2"/>
    <property type="match status" value="1"/>
</dbReference>
<feature type="binding site" evidence="4">
    <location>
        <position position="121"/>
    </location>
    <ligand>
        <name>Mn(2+)</name>
        <dbReference type="ChEBI" id="CHEBI:29035"/>
        <label>1</label>
    </ligand>
</feature>
<dbReference type="Pfam" id="PF00491">
    <property type="entry name" value="Arginase"/>
    <property type="match status" value="1"/>
</dbReference>
<evidence type="ECO:0000313" key="6">
    <source>
        <dbReference type="EMBL" id="ANP90220.1"/>
    </source>
</evidence>
<feature type="binding site" evidence="4">
    <location>
        <position position="199"/>
    </location>
    <ligand>
        <name>Mn(2+)</name>
        <dbReference type="ChEBI" id="CHEBI:29035"/>
        <label>1</label>
    </ligand>
</feature>
<dbReference type="NCBIfam" id="TIGR01230">
    <property type="entry name" value="agmatinase"/>
    <property type="match status" value="1"/>
</dbReference>
<comment type="similarity">
    <text evidence="1">Belongs to the arginase family. Agmatinase subfamily.</text>
</comment>
<keyword evidence="2 4" id="KW-0479">Metal-binding</keyword>
<dbReference type="AlphaFoldDB" id="A0A1B1CKC4"/>
<dbReference type="PANTHER" id="PTHR11358:SF26">
    <property type="entry name" value="GUANIDINO ACID HYDROLASE, MITOCHONDRIAL"/>
    <property type="match status" value="1"/>
</dbReference>
<reference evidence="6 7" key="1">
    <citation type="submission" date="2016-06" db="EMBL/GenBank/DDBJ databases">
        <title>Microsymbionts genomes from the relict species Vavilovia formosa.</title>
        <authorList>
            <person name="Chirak E."/>
            <person name="Kimeklis A."/>
            <person name="Andronov E."/>
        </authorList>
    </citation>
    <scope>NUCLEOTIDE SEQUENCE [LARGE SCALE GENOMIC DNA]</scope>
    <source>
        <strain evidence="6 7">Vaf10</strain>
        <plasmid evidence="7">Plasmid unnamed7</plasmid>
    </source>
</reference>
<dbReference type="InterPro" id="IPR020855">
    <property type="entry name" value="Ureohydrolase_Mn_BS"/>
</dbReference>
<dbReference type="PANTHER" id="PTHR11358">
    <property type="entry name" value="ARGINASE/AGMATINASE"/>
    <property type="match status" value="1"/>
</dbReference>
<evidence type="ECO:0000256" key="5">
    <source>
        <dbReference type="RuleBase" id="RU003684"/>
    </source>
</evidence>
<keyword evidence="3 5" id="KW-0378">Hydrolase</keyword>
<proteinExistence type="inferred from homology"/>
<dbReference type="Proteomes" id="UP000092691">
    <property type="component" value="Plasmid unnamed7"/>
</dbReference>
<dbReference type="Gene3D" id="3.40.800.10">
    <property type="entry name" value="Ureohydrolase domain"/>
    <property type="match status" value="1"/>
</dbReference>
<dbReference type="InterPro" id="IPR023696">
    <property type="entry name" value="Ureohydrolase_dom_sf"/>
</dbReference>
<geneLocation type="plasmid" evidence="6 7">
    <name>unnamed7</name>
</geneLocation>
<dbReference type="PROSITE" id="PS01053">
    <property type="entry name" value="ARGINASE_1"/>
    <property type="match status" value="1"/>
</dbReference>
<dbReference type="GO" id="GO:0008783">
    <property type="term" value="F:agmatinase activity"/>
    <property type="evidence" value="ECO:0007669"/>
    <property type="project" value="TreeGrafter"/>
</dbReference>
<dbReference type="InterPro" id="IPR005925">
    <property type="entry name" value="Agmatinase-rel"/>
</dbReference>
<dbReference type="SUPFAM" id="SSF52768">
    <property type="entry name" value="Arginase/deacetylase"/>
    <property type="match status" value="1"/>
</dbReference>
<dbReference type="GO" id="GO:0046872">
    <property type="term" value="F:metal ion binding"/>
    <property type="evidence" value="ECO:0007669"/>
    <property type="project" value="UniProtKB-KW"/>
</dbReference>
<keyword evidence="6" id="KW-0614">Plasmid</keyword>
<gene>
    <name evidence="6" type="ORF">BA011_40625</name>
</gene>
<comment type="cofactor">
    <cofactor evidence="4">
        <name>Mn(2+)</name>
        <dbReference type="ChEBI" id="CHEBI:29035"/>
    </cofactor>
    <text evidence="4">Binds 2 manganese ions per subunit.</text>
</comment>